<sequence length="462" mass="53699">MENHSKKSILILITNSFAAINVIHSGLLKKLADKYAVSLISTLIGQHEILQINEYFKINVKLLNIRVQDETRIIKCLRKVEKLLFCIAYDIKTQEIKISKQPVLVRALIRFLKFFAFTRSATLLGLIPLRKFIILFSSRLSSPKSLRSYHFDGVVSSSPLDIRENSIVNFLKRQNIKALGMIISWDNLTSKGIINARHDYLLVWNQLMANEFIRFYSVFKLKEKICITGIPRFDLHFRDGHQMEVEQLFRNQFAISPSDKVIFFATSAAKHFVNQKLIFNHLQEYLQLRENIILIVRCHPADNFELYKPYLHEGKVRIWHVENPVTDASRMFMEWLPPLDYLDSLSRMLKNCNVCVQVASTIRLDAAACDKPVISIAYDGDQILPWSHSVRRLYDYSHQVPVNQLAVDDVAFCKNDLFDSLDKILHENYIKPDLRKAIKSILYTTKPDAVEFSMKYIGEWLD</sequence>
<evidence type="ECO:0008006" key="3">
    <source>
        <dbReference type="Google" id="ProtNLM"/>
    </source>
</evidence>
<gene>
    <name evidence="1" type="ORF">FHS68_004526</name>
</gene>
<evidence type="ECO:0000313" key="2">
    <source>
        <dbReference type="Proteomes" id="UP001179181"/>
    </source>
</evidence>
<reference evidence="1 2" key="1">
    <citation type="submission" date="2020-03" db="EMBL/GenBank/DDBJ databases">
        <title>Genomic Encyclopedia of Type Strains, Phase IV (KMG-IV): sequencing the most valuable type-strain genomes for metagenomic binning, comparative biology and taxonomic classification.</title>
        <authorList>
            <person name="Goeker M."/>
        </authorList>
    </citation>
    <scope>NUCLEOTIDE SEQUENCE [LARGE SCALE GENOMIC DNA]</scope>
    <source>
        <strain evidence="1 2">DSM 102865</strain>
    </source>
</reference>
<dbReference type="Pfam" id="PF04464">
    <property type="entry name" value="Glyphos_transf"/>
    <property type="match status" value="1"/>
</dbReference>
<dbReference type="InterPro" id="IPR007554">
    <property type="entry name" value="Glycerophosphate_synth"/>
</dbReference>
<dbReference type="RefSeq" id="WP_167275007.1">
    <property type="nucleotide sequence ID" value="NZ_JAASQJ010000005.1"/>
</dbReference>
<dbReference type="SUPFAM" id="SSF53756">
    <property type="entry name" value="UDP-Glycosyltransferase/glycogen phosphorylase"/>
    <property type="match status" value="1"/>
</dbReference>
<dbReference type="Gene3D" id="3.40.50.12580">
    <property type="match status" value="1"/>
</dbReference>
<comment type="caution">
    <text evidence="1">The sequence shown here is derived from an EMBL/GenBank/DDBJ whole genome shotgun (WGS) entry which is preliminary data.</text>
</comment>
<dbReference type="EMBL" id="JAASQJ010000005">
    <property type="protein sequence ID" value="NIJ55337.1"/>
    <property type="molecule type" value="Genomic_DNA"/>
</dbReference>
<dbReference type="InterPro" id="IPR043148">
    <property type="entry name" value="TagF_C"/>
</dbReference>
<protein>
    <recommendedName>
        <fullName evidence="3">CDP-Glycerol:Poly(Glycerophosphate) glycerophosphotransferase</fullName>
    </recommendedName>
</protein>
<proteinExistence type="predicted"/>
<keyword evidence="2" id="KW-1185">Reference proteome</keyword>
<name>A0ABX0UQR6_9BACT</name>
<dbReference type="Proteomes" id="UP001179181">
    <property type="component" value="Unassembled WGS sequence"/>
</dbReference>
<accession>A0ABX0UQR6</accession>
<organism evidence="1 2">
    <name type="scientific">Dyadobacter arcticus</name>
    <dbReference type="NCBI Taxonomy" id="1078754"/>
    <lineage>
        <taxon>Bacteria</taxon>
        <taxon>Pseudomonadati</taxon>
        <taxon>Bacteroidota</taxon>
        <taxon>Cytophagia</taxon>
        <taxon>Cytophagales</taxon>
        <taxon>Spirosomataceae</taxon>
        <taxon>Dyadobacter</taxon>
    </lineage>
</organism>
<evidence type="ECO:0000313" key="1">
    <source>
        <dbReference type="EMBL" id="NIJ55337.1"/>
    </source>
</evidence>